<proteinExistence type="predicted"/>
<dbReference type="PANTHER" id="PTHR14009">
    <property type="entry name" value="LEUCINE ZIPPER-EF-HAND CONTAINING TRANSMEMBRANE PROTEIN"/>
    <property type="match status" value="1"/>
</dbReference>
<comment type="caution">
    <text evidence="1">The sequence shown here is derived from an EMBL/GenBank/DDBJ whole genome shotgun (WGS) entry which is preliminary data.</text>
</comment>
<dbReference type="Proteomes" id="UP001485043">
    <property type="component" value="Unassembled WGS sequence"/>
</dbReference>
<accession>A0AAW1TFI3</accession>
<dbReference type="GO" id="GO:0030003">
    <property type="term" value="P:intracellular monoatomic cation homeostasis"/>
    <property type="evidence" value="ECO:0007669"/>
    <property type="project" value="TreeGrafter"/>
</dbReference>
<gene>
    <name evidence="1" type="ORF">WJX84_002622</name>
</gene>
<protein>
    <submittedName>
        <fullName evidence="1">Uncharacterized protein</fullName>
    </submittedName>
</protein>
<evidence type="ECO:0000313" key="2">
    <source>
        <dbReference type="Proteomes" id="UP001485043"/>
    </source>
</evidence>
<evidence type="ECO:0000313" key="1">
    <source>
        <dbReference type="EMBL" id="KAK9868631.1"/>
    </source>
</evidence>
<reference evidence="1 2" key="1">
    <citation type="journal article" date="2024" name="Nat. Commun.">
        <title>Phylogenomics reveals the evolutionary origins of lichenization in chlorophyte algae.</title>
        <authorList>
            <person name="Puginier C."/>
            <person name="Libourel C."/>
            <person name="Otte J."/>
            <person name="Skaloud P."/>
            <person name="Haon M."/>
            <person name="Grisel S."/>
            <person name="Petersen M."/>
            <person name="Berrin J.G."/>
            <person name="Delaux P.M."/>
            <person name="Dal Grande F."/>
            <person name="Keller J."/>
        </authorList>
    </citation>
    <scope>NUCLEOTIDE SEQUENCE [LARGE SCALE GENOMIC DNA]</scope>
    <source>
        <strain evidence="1 2">SAG 2523</strain>
    </source>
</reference>
<keyword evidence="2" id="KW-1185">Reference proteome</keyword>
<organism evidence="1 2">
    <name type="scientific">Apatococcus fuscideae</name>
    <dbReference type="NCBI Taxonomy" id="2026836"/>
    <lineage>
        <taxon>Eukaryota</taxon>
        <taxon>Viridiplantae</taxon>
        <taxon>Chlorophyta</taxon>
        <taxon>core chlorophytes</taxon>
        <taxon>Trebouxiophyceae</taxon>
        <taxon>Chlorellales</taxon>
        <taxon>Chlorellaceae</taxon>
        <taxon>Apatococcus</taxon>
    </lineage>
</organism>
<dbReference type="EMBL" id="JALJOV010000019">
    <property type="protein sequence ID" value="KAK9868631.1"/>
    <property type="molecule type" value="Genomic_DNA"/>
</dbReference>
<sequence length="128" mass="14396">MSTFVGEDTARKCDEIIDSLTSTRSKAEGGHPSTRVQSLAHHMRHYLSLAWNGYLSVQGFVLAIPGAITHHIALPWAEKVEVYKGWWHATKREIKHYWVGTKLLWADVKIAARLGFKVVQGKSLTRSA</sequence>
<dbReference type="GO" id="GO:0005743">
    <property type="term" value="C:mitochondrial inner membrane"/>
    <property type="evidence" value="ECO:0007669"/>
    <property type="project" value="InterPro"/>
</dbReference>
<dbReference type="InterPro" id="IPR044202">
    <property type="entry name" value="LETM1/MDM38-like"/>
</dbReference>
<dbReference type="PANTHER" id="PTHR14009:SF1">
    <property type="entry name" value="MITOCHONDRIAL PROTON_CALCIUM EXCHANGER PROTEIN"/>
    <property type="match status" value="1"/>
</dbReference>
<name>A0AAW1TFI3_9CHLO</name>
<dbReference type="AlphaFoldDB" id="A0AAW1TFI3"/>